<proteinExistence type="inferred from homology"/>
<dbReference type="PANTHER" id="PTHR43181:SF1">
    <property type="entry name" value="2-C-METHYL-D-ERYTHRITOL 2,4-CYCLODIPHOSPHATE SYNTHASE, CHLOROPLASTIC"/>
    <property type="match status" value="1"/>
</dbReference>
<dbReference type="GO" id="GO:0008685">
    <property type="term" value="F:2-C-methyl-D-erythritol 2,4-cyclodiphosphate synthase activity"/>
    <property type="evidence" value="ECO:0007669"/>
    <property type="project" value="UniProtKB-UniRule"/>
</dbReference>
<organism evidence="11 12">
    <name type="scientific">Thermoleophilum album</name>
    <dbReference type="NCBI Taxonomy" id="29539"/>
    <lineage>
        <taxon>Bacteria</taxon>
        <taxon>Bacillati</taxon>
        <taxon>Actinomycetota</taxon>
        <taxon>Thermoleophilia</taxon>
        <taxon>Thermoleophilales</taxon>
        <taxon>Thermoleophilaceae</taxon>
        <taxon>Thermoleophilum</taxon>
    </lineage>
</organism>
<evidence type="ECO:0000259" key="10">
    <source>
        <dbReference type="Pfam" id="PF02542"/>
    </source>
</evidence>
<feature type="binding site" evidence="8">
    <location>
        <position position="13"/>
    </location>
    <ligand>
        <name>a divalent metal cation</name>
        <dbReference type="ChEBI" id="CHEBI:60240"/>
    </ligand>
</feature>
<dbReference type="HAMAP" id="MF_00107">
    <property type="entry name" value="IspF"/>
    <property type="match status" value="1"/>
</dbReference>
<reference evidence="12" key="1">
    <citation type="submission" date="2016-10" db="EMBL/GenBank/DDBJ databases">
        <authorList>
            <person name="Varghese N."/>
            <person name="Submissions S."/>
        </authorList>
    </citation>
    <scope>NUCLEOTIDE SEQUENCE [LARGE SCALE GENOMIC DNA]</scope>
    <source>
        <strain evidence="12">ATCC 35263</strain>
    </source>
</reference>
<evidence type="ECO:0000256" key="8">
    <source>
        <dbReference type="HAMAP-Rule" id="MF_00107"/>
    </source>
</evidence>
<keyword evidence="7 8" id="KW-0456">Lyase</keyword>
<evidence type="ECO:0000256" key="6">
    <source>
        <dbReference type="ARBA" id="ARBA00023229"/>
    </source>
</evidence>
<evidence type="ECO:0000256" key="7">
    <source>
        <dbReference type="ARBA" id="ARBA00023239"/>
    </source>
</evidence>
<name>A0A1H6FQF0_THEAL</name>
<dbReference type="NCBIfam" id="TIGR00151">
    <property type="entry name" value="ispF"/>
    <property type="match status" value="1"/>
</dbReference>
<feature type="binding site" evidence="8">
    <location>
        <position position="146"/>
    </location>
    <ligand>
        <name>4-CDP-2-C-methyl-D-erythritol 2-phosphate</name>
        <dbReference type="ChEBI" id="CHEBI:57919"/>
    </ligand>
</feature>
<comment type="similarity">
    <text evidence="3 8 9">Belongs to the IspF family.</text>
</comment>
<feature type="binding site" evidence="8">
    <location>
        <position position="46"/>
    </location>
    <ligand>
        <name>a divalent metal cation</name>
        <dbReference type="ChEBI" id="CHEBI:60240"/>
    </ligand>
</feature>
<dbReference type="EMBL" id="FNWJ01000001">
    <property type="protein sequence ID" value="SEH12430.1"/>
    <property type="molecule type" value="Genomic_DNA"/>
</dbReference>
<comment type="pathway">
    <text evidence="2 8">Isoprenoid biosynthesis; isopentenyl diphosphate biosynthesis via DXP pathway; isopentenyl diphosphate from 1-deoxy-D-xylulose 5-phosphate: step 4/6.</text>
</comment>
<feature type="binding site" evidence="8">
    <location>
        <position position="11"/>
    </location>
    <ligand>
        <name>a divalent metal cation</name>
        <dbReference type="ChEBI" id="CHEBI:60240"/>
    </ligand>
</feature>
<evidence type="ECO:0000256" key="5">
    <source>
        <dbReference type="ARBA" id="ARBA00022723"/>
    </source>
</evidence>
<dbReference type="AlphaFoldDB" id="A0A1H6FQF0"/>
<evidence type="ECO:0000256" key="2">
    <source>
        <dbReference type="ARBA" id="ARBA00004709"/>
    </source>
</evidence>
<dbReference type="GO" id="GO:0019288">
    <property type="term" value="P:isopentenyl diphosphate biosynthetic process, methylerythritol 4-phosphate pathway"/>
    <property type="evidence" value="ECO:0007669"/>
    <property type="project" value="UniProtKB-UniRule"/>
</dbReference>
<dbReference type="PANTHER" id="PTHR43181">
    <property type="entry name" value="2-C-METHYL-D-ERYTHRITOL 2,4-CYCLODIPHOSPHATE SYNTHASE, CHLOROPLASTIC"/>
    <property type="match status" value="1"/>
</dbReference>
<keyword evidence="12" id="KW-1185">Reference proteome</keyword>
<evidence type="ECO:0000256" key="3">
    <source>
        <dbReference type="ARBA" id="ARBA00008480"/>
    </source>
</evidence>
<sequence length="168" mass="17714">MGRLRSGLGYDAHRLASGRRLVLGGVEIEGTDRGLEGHSDADVLTHAVIDALLGAAALADIGAHFPDTDEQYRDADSVELLRSTLERVCDAGFRLVNVDATVICEAPRLAPYRDSMRRRLAAALGLSERAVNVKFTRGEGMGFVGRGEGIAALAIATLEEGGDGHGTS</sequence>
<feature type="binding site" evidence="8">
    <location>
        <begin position="60"/>
        <end position="62"/>
    </location>
    <ligand>
        <name>4-CDP-2-C-methyl-D-erythritol 2-phosphate</name>
        <dbReference type="ChEBI" id="CHEBI:57919"/>
    </ligand>
</feature>
<dbReference type="InterPro" id="IPR020555">
    <property type="entry name" value="MECDP_synthase_CS"/>
</dbReference>
<dbReference type="RefSeq" id="WP_093117385.1">
    <property type="nucleotide sequence ID" value="NZ_FNWJ01000001.1"/>
</dbReference>
<comment type="caution">
    <text evidence="8">Lacks conserved residue(s) required for the propagation of feature annotation.</text>
</comment>
<dbReference type="InterPro" id="IPR003526">
    <property type="entry name" value="MECDP_synthase"/>
</dbReference>
<evidence type="ECO:0000256" key="9">
    <source>
        <dbReference type="RuleBase" id="RU004395"/>
    </source>
</evidence>
<dbReference type="GO" id="GO:0046872">
    <property type="term" value="F:metal ion binding"/>
    <property type="evidence" value="ECO:0007669"/>
    <property type="project" value="UniProtKB-KW"/>
</dbReference>
<dbReference type="STRING" id="29539.SAMN02745716_1087"/>
<dbReference type="EC" id="4.6.1.12" evidence="4 8"/>
<comment type="function">
    <text evidence="8">Involved in the biosynthesis of isopentenyl diphosphate (IPP) and dimethylallyl diphosphate (DMAPP), two major building blocks of isoprenoid compounds. Catalyzes the conversion of 4-diphosphocytidyl-2-C-methyl-D-erythritol 2-phosphate (CDP-ME2P) to 2-C-methyl-D-erythritol 2,4-cyclodiphosphate (ME-CPP) with a corresponding release of cytidine 5-monophosphate (CMP).</text>
</comment>
<feature type="binding site" evidence="8">
    <location>
        <begin position="11"/>
        <end position="13"/>
    </location>
    <ligand>
        <name>4-CDP-2-C-methyl-D-erythritol 2-phosphate</name>
        <dbReference type="ChEBI" id="CHEBI:57919"/>
    </ligand>
</feature>
<accession>A0A1H6FQF0</accession>
<gene>
    <name evidence="8" type="primary">ispF</name>
    <name evidence="11" type="ORF">SAMN02745716_1087</name>
</gene>
<dbReference type="UniPathway" id="UPA00056">
    <property type="reaction ID" value="UER00095"/>
</dbReference>
<dbReference type="PROSITE" id="PS01350">
    <property type="entry name" value="ISPF"/>
    <property type="match status" value="1"/>
</dbReference>
<feature type="domain" description="2-C-methyl-D-erythritol 2,4-cyclodiphosphate synthase" evidence="10">
    <location>
        <begin position="5"/>
        <end position="158"/>
    </location>
</feature>
<feature type="binding site" evidence="8">
    <location>
        <position position="143"/>
    </location>
    <ligand>
        <name>4-CDP-2-C-methyl-D-erythritol 2-phosphate</name>
        <dbReference type="ChEBI" id="CHEBI:57919"/>
    </ligand>
</feature>
<feature type="site" description="Transition state stabilizer" evidence="8">
    <location>
        <position position="38"/>
    </location>
</feature>
<evidence type="ECO:0000313" key="11">
    <source>
        <dbReference type="EMBL" id="SEH12430.1"/>
    </source>
</evidence>
<protein>
    <recommendedName>
        <fullName evidence="4 8">2-C-methyl-D-erythritol 2,4-cyclodiphosphate synthase</fullName>
        <shortName evidence="8">MECDP-synthase</shortName>
        <shortName evidence="8">MECPP-synthase</shortName>
        <shortName evidence="8">MECPS</shortName>
        <ecNumber evidence="4 8">4.6.1.12</ecNumber>
    </recommendedName>
</protein>
<evidence type="ECO:0000256" key="1">
    <source>
        <dbReference type="ARBA" id="ARBA00000200"/>
    </source>
</evidence>
<dbReference type="OrthoDB" id="9804336at2"/>
<keyword evidence="5 8" id="KW-0479">Metal-binding</keyword>
<dbReference type="InterPro" id="IPR036571">
    <property type="entry name" value="MECDP_synthase_sf"/>
</dbReference>
<dbReference type="GO" id="GO:0016114">
    <property type="term" value="P:terpenoid biosynthetic process"/>
    <property type="evidence" value="ECO:0007669"/>
    <property type="project" value="InterPro"/>
</dbReference>
<evidence type="ECO:0000313" key="12">
    <source>
        <dbReference type="Proteomes" id="UP000222056"/>
    </source>
</evidence>
<keyword evidence="6 8" id="KW-0414">Isoprene biosynthesis</keyword>
<feature type="binding site" evidence="8">
    <location>
        <begin position="65"/>
        <end position="69"/>
    </location>
    <ligand>
        <name>4-CDP-2-C-methyl-D-erythritol 2-phosphate</name>
        <dbReference type="ChEBI" id="CHEBI:57919"/>
    </ligand>
</feature>
<evidence type="ECO:0000256" key="4">
    <source>
        <dbReference type="ARBA" id="ARBA00012579"/>
    </source>
</evidence>
<comment type="cofactor">
    <cofactor evidence="8">
        <name>a divalent metal cation</name>
        <dbReference type="ChEBI" id="CHEBI:60240"/>
    </cofactor>
    <text evidence="8">Binds 1 divalent metal cation per subunit.</text>
</comment>
<comment type="catalytic activity">
    <reaction evidence="1 8 9">
        <text>4-CDP-2-C-methyl-D-erythritol 2-phosphate = 2-C-methyl-D-erythritol 2,4-cyclic diphosphate + CMP</text>
        <dbReference type="Rhea" id="RHEA:23864"/>
        <dbReference type="ChEBI" id="CHEBI:57919"/>
        <dbReference type="ChEBI" id="CHEBI:58483"/>
        <dbReference type="ChEBI" id="CHEBI:60377"/>
        <dbReference type="EC" id="4.6.1.12"/>
    </reaction>
</comment>
<dbReference type="FunFam" id="3.30.1330.50:FF:000003">
    <property type="entry name" value="2-C-methyl-D-erythritol 2,4-cyclodiphosphate synthase"/>
    <property type="match status" value="1"/>
</dbReference>
<comment type="subunit">
    <text evidence="8">Homotrimer.</text>
</comment>
<dbReference type="Pfam" id="PF02542">
    <property type="entry name" value="YgbB"/>
    <property type="match status" value="1"/>
</dbReference>
<feature type="binding site" evidence="8">
    <location>
        <begin position="38"/>
        <end position="39"/>
    </location>
    <ligand>
        <name>4-CDP-2-C-methyl-D-erythritol 2-phosphate</name>
        <dbReference type="ChEBI" id="CHEBI:57919"/>
    </ligand>
</feature>
<dbReference type="SUPFAM" id="SSF69765">
    <property type="entry name" value="IpsF-like"/>
    <property type="match status" value="1"/>
</dbReference>
<dbReference type="CDD" id="cd00554">
    <property type="entry name" value="MECDP_synthase"/>
    <property type="match status" value="1"/>
</dbReference>
<dbReference type="Gene3D" id="3.30.1330.50">
    <property type="entry name" value="2-C-methyl-D-erythritol 2,4-cyclodiphosphate synthase"/>
    <property type="match status" value="1"/>
</dbReference>
<dbReference type="Proteomes" id="UP000222056">
    <property type="component" value="Unassembled WGS sequence"/>
</dbReference>